<dbReference type="InterPro" id="IPR045087">
    <property type="entry name" value="Cu-oxidase_fam"/>
</dbReference>
<dbReference type="Pfam" id="PF00394">
    <property type="entry name" value="Cu-oxidase"/>
    <property type="match status" value="1"/>
</dbReference>
<reference evidence="18" key="1">
    <citation type="submission" date="2022-05" db="EMBL/GenBank/DDBJ databases">
        <title>The Musa troglodytarum L. genome provides insights into the mechanism of non-climacteric behaviour and enrichment of carotenoids.</title>
        <authorList>
            <person name="Wang J."/>
        </authorList>
    </citation>
    <scope>NUCLEOTIDE SEQUENCE</scope>
    <source>
        <tissue evidence="18">Leaf</tissue>
    </source>
</reference>
<evidence type="ECO:0000256" key="7">
    <source>
        <dbReference type="ARBA" id="ARBA00022525"/>
    </source>
</evidence>
<evidence type="ECO:0000256" key="4">
    <source>
        <dbReference type="ARBA" id="ARBA00010609"/>
    </source>
</evidence>
<evidence type="ECO:0000256" key="1">
    <source>
        <dbReference type="ARBA" id="ARBA00000349"/>
    </source>
</evidence>
<evidence type="ECO:0000256" key="3">
    <source>
        <dbReference type="ARBA" id="ARBA00004271"/>
    </source>
</evidence>
<dbReference type="SUPFAM" id="SSF49503">
    <property type="entry name" value="Cupredoxins"/>
    <property type="match status" value="3"/>
</dbReference>
<keyword evidence="19" id="KW-1185">Reference proteome</keyword>
<dbReference type="Proteomes" id="UP001055439">
    <property type="component" value="Chromosome 8"/>
</dbReference>
<keyword evidence="13" id="KW-0732">Signal</keyword>
<dbReference type="EMBL" id="CP097510">
    <property type="protein sequence ID" value="URE31626.1"/>
    <property type="molecule type" value="Genomic_DNA"/>
</dbReference>
<keyword evidence="9 13" id="KW-0677">Repeat</keyword>
<dbReference type="FunFam" id="2.60.40.420:FF:000062">
    <property type="entry name" value="Laccase"/>
    <property type="match status" value="1"/>
</dbReference>
<name>A0A9E7KW59_9LILI</name>
<sequence>MGSSSSPSCLLVGVFLFLAVVVSAFPSVVQAGITRHYQFDVEMANVTRLCSTKSIVTVNGQFPGPRIVAREGDRVAVRVINHVPYNVTIHWHGVRQLRSGWADGPAYVTQCPIPTGRSYVYNFTIVGQRGTLFWHAHISWLRATLYGPIIILPQLGVPYPFTKPYREVPVIFGEWWKADTEAIIHQALQTGGGPNVSDAYTINGLPGPLYNCSAKDTFKLKVKPGKTYLLRLINAALNDELFFSIANHTVTVVDVDGVYVKPFDAETLLITPGQTTNVLLHAKPYYPNAMFFMTARPYATGSGTFDNSTVAAVLEYQNPSRSSPAVFAKNLPLHKPTLPAFNDTSFAANFTGRLRSLATARFPANVPQTVDRRFLFTVGLGTSPCPKNQTCQGPNGTKFSATVNNISFASPTTALLQAHFFGQSRNVYSPDFPVVPLMPFNYTGTPPNNTLVSNGTKLVVLPFNTSVELVMQDTSILGTESHPLHLHGYNFFVVGQGFGNYDPAKDPAKFNLVDPAERNTVGVPAGGWVAIRFSADNPGVWFMHCHFDAHMSWGLKMAWLVLDGELPNQKLPPPPLANPSLLPLVRKLPFLVRWAAGGTEMGMKKAMKIERREGEREMGGWETPKRAECRIPTAIRCPPPPKKKSPAMALGKRRAPPKNGYFNPPDLEVLFALSQRREACV</sequence>
<dbReference type="GO" id="GO:0046274">
    <property type="term" value="P:lignin catabolic process"/>
    <property type="evidence" value="ECO:0007669"/>
    <property type="project" value="UniProtKB-KW"/>
</dbReference>
<evidence type="ECO:0000313" key="18">
    <source>
        <dbReference type="EMBL" id="URE31626.1"/>
    </source>
</evidence>
<comment type="subcellular location">
    <subcellularLocation>
        <location evidence="3 13">Secreted</location>
        <location evidence="3 13">Extracellular space</location>
        <location evidence="3 13">Apoplast</location>
    </subcellularLocation>
</comment>
<feature type="signal peptide" evidence="13">
    <location>
        <begin position="1"/>
        <end position="24"/>
    </location>
</feature>
<dbReference type="InterPro" id="IPR017761">
    <property type="entry name" value="Laccase"/>
</dbReference>
<dbReference type="OrthoDB" id="2121828at2759"/>
<dbReference type="CDD" id="cd13875">
    <property type="entry name" value="CuRO_2_LCC_plant"/>
    <property type="match status" value="1"/>
</dbReference>
<protein>
    <recommendedName>
        <fullName evidence="5 13">Laccase</fullName>
        <ecNumber evidence="5 13">1.10.3.2</ecNumber>
    </recommendedName>
    <alternativeName>
        <fullName evidence="13">Benzenediol:oxygen oxidoreductase</fullName>
    </alternativeName>
    <alternativeName>
        <fullName evidence="13">Diphenol oxidase</fullName>
    </alternativeName>
    <alternativeName>
        <fullName evidence="13">Urishiol oxidase</fullName>
    </alternativeName>
</protein>
<dbReference type="InterPro" id="IPR011707">
    <property type="entry name" value="Cu-oxidase-like_N"/>
</dbReference>
<evidence type="ECO:0000259" key="15">
    <source>
        <dbReference type="Pfam" id="PF00394"/>
    </source>
</evidence>
<dbReference type="Pfam" id="PF07732">
    <property type="entry name" value="Cu-oxidase_3"/>
    <property type="match status" value="1"/>
</dbReference>
<evidence type="ECO:0000256" key="8">
    <source>
        <dbReference type="ARBA" id="ARBA00022723"/>
    </source>
</evidence>
<evidence type="ECO:0000256" key="6">
    <source>
        <dbReference type="ARBA" id="ARBA00022523"/>
    </source>
</evidence>
<gene>
    <name evidence="18" type="ORF">MUK42_03270</name>
</gene>
<feature type="domain" description="Plastocyanin-like" evidence="15">
    <location>
        <begin position="167"/>
        <end position="318"/>
    </location>
</feature>
<evidence type="ECO:0000256" key="13">
    <source>
        <dbReference type="RuleBase" id="RU361119"/>
    </source>
</evidence>
<keyword evidence="10 13" id="KW-0560">Oxidoreductase</keyword>
<keyword evidence="12 13" id="KW-0439">Lignin degradation</keyword>
<evidence type="ECO:0000256" key="2">
    <source>
        <dbReference type="ARBA" id="ARBA00002075"/>
    </source>
</evidence>
<dbReference type="InterPro" id="IPR002355">
    <property type="entry name" value="Cu_oxidase_Cu_BS"/>
</dbReference>
<evidence type="ECO:0000313" key="19">
    <source>
        <dbReference type="Proteomes" id="UP001055439"/>
    </source>
</evidence>
<keyword evidence="11 13" id="KW-0186">Copper</keyword>
<evidence type="ECO:0000259" key="17">
    <source>
        <dbReference type="Pfam" id="PF07732"/>
    </source>
</evidence>
<evidence type="ECO:0000256" key="5">
    <source>
        <dbReference type="ARBA" id="ARBA00012297"/>
    </source>
</evidence>
<evidence type="ECO:0000256" key="9">
    <source>
        <dbReference type="ARBA" id="ARBA00022737"/>
    </source>
</evidence>
<dbReference type="InterPro" id="IPR001117">
    <property type="entry name" value="Cu-oxidase_2nd"/>
</dbReference>
<dbReference type="InterPro" id="IPR008972">
    <property type="entry name" value="Cupredoxin"/>
</dbReference>
<dbReference type="EC" id="1.10.3.2" evidence="5 13"/>
<dbReference type="Pfam" id="PF07731">
    <property type="entry name" value="Cu-oxidase_2"/>
    <property type="match status" value="1"/>
</dbReference>
<dbReference type="CDD" id="cd13849">
    <property type="entry name" value="CuRO_1_LCC_plant"/>
    <property type="match status" value="1"/>
</dbReference>
<evidence type="ECO:0000256" key="10">
    <source>
        <dbReference type="ARBA" id="ARBA00023002"/>
    </source>
</evidence>
<dbReference type="InterPro" id="IPR034285">
    <property type="entry name" value="CuRO_2_LCC"/>
</dbReference>
<dbReference type="InterPro" id="IPR034288">
    <property type="entry name" value="CuRO_1_LCC"/>
</dbReference>
<keyword evidence="6 13" id="KW-0052">Apoplast</keyword>
<feature type="region of interest" description="Disordered" evidence="14">
    <location>
        <begin position="632"/>
        <end position="661"/>
    </location>
</feature>
<evidence type="ECO:0000256" key="14">
    <source>
        <dbReference type="SAM" id="MobiDB-lite"/>
    </source>
</evidence>
<proteinExistence type="inferred from homology"/>
<comment type="similarity">
    <text evidence="4 13">Belongs to the multicopper oxidase family.</text>
</comment>
<comment type="catalytic activity">
    <reaction evidence="1 13">
        <text>4 hydroquinone + O2 = 4 benzosemiquinone + 2 H2O</text>
        <dbReference type="Rhea" id="RHEA:11276"/>
        <dbReference type="ChEBI" id="CHEBI:15377"/>
        <dbReference type="ChEBI" id="CHEBI:15379"/>
        <dbReference type="ChEBI" id="CHEBI:17594"/>
        <dbReference type="ChEBI" id="CHEBI:17977"/>
        <dbReference type="EC" id="1.10.3.2"/>
    </reaction>
</comment>
<dbReference type="PROSITE" id="PS00079">
    <property type="entry name" value="MULTICOPPER_OXIDASE1"/>
    <property type="match status" value="1"/>
</dbReference>
<dbReference type="PANTHER" id="PTHR11709:SF522">
    <property type="entry name" value="LACCASE-4"/>
    <property type="match status" value="1"/>
</dbReference>
<accession>A0A9E7KW59</accession>
<evidence type="ECO:0000256" key="11">
    <source>
        <dbReference type="ARBA" id="ARBA00023008"/>
    </source>
</evidence>
<dbReference type="InterPro" id="IPR011706">
    <property type="entry name" value="Cu-oxidase_C"/>
</dbReference>
<dbReference type="NCBIfam" id="TIGR03389">
    <property type="entry name" value="laccase"/>
    <property type="match status" value="1"/>
</dbReference>
<dbReference type="FunFam" id="2.60.40.420:FF:000049">
    <property type="entry name" value="Laccase"/>
    <property type="match status" value="1"/>
</dbReference>
<dbReference type="InterPro" id="IPR033138">
    <property type="entry name" value="Cu_oxidase_CS"/>
</dbReference>
<dbReference type="PANTHER" id="PTHR11709">
    <property type="entry name" value="MULTI-COPPER OXIDASE"/>
    <property type="match status" value="1"/>
</dbReference>
<dbReference type="PROSITE" id="PS00080">
    <property type="entry name" value="MULTICOPPER_OXIDASE2"/>
    <property type="match status" value="1"/>
</dbReference>
<dbReference type="GO" id="GO:0048046">
    <property type="term" value="C:apoplast"/>
    <property type="evidence" value="ECO:0007669"/>
    <property type="project" value="UniProtKB-SubCell"/>
</dbReference>
<dbReference type="AlphaFoldDB" id="A0A9E7KW59"/>
<dbReference type="GO" id="GO:0052716">
    <property type="term" value="F:hydroquinone:oxygen oxidoreductase activity"/>
    <property type="evidence" value="ECO:0007669"/>
    <property type="project" value="UniProtKB-EC"/>
</dbReference>
<feature type="domain" description="Plastocyanin-like" evidence="16">
    <location>
        <begin position="443"/>
        <end position="563"/>
    </location>
</feature>
<dbReference type="Gene3D" id="2.60.40.420">
    <property type="entry name" value="Cupredoxins - blue copper proteins"/>
    <property type="match status" value="3"/>
</dbReference>
<feature type="chain" id="PRO_5039760633" description="Laccase" evidence="13">
    <location>
        <begin position="25"/>
        <end position="681"/>
    </location>
</feature>
<keyword evidence="7 13" id="KW-0964">Secreted</keyword>
<dbReference type="GO" id="GO:0005507">
    <property type="term" value="F:copper ion binding"/>
    <property type="evidence" value="ECO:0007669"/>
    <property type="project" value="InterPro"/>
</dbReference>
<evidence type="ECO:0000259" key="16">
    <source>
        <dbReference type="Pfam" id="PF07731"/>
    </source>
</evidence>
<keyword evidence="8 13" id="KW-0479">Metal-binding</keyword>
<organism evidence="18 19">
    <name type="scientific">Musa troglodytarum</name>
    <name type="common">fe'i banana</name>
    <dbReference type="NCBI Taxonomy" id="320322"/>
    <lineage>
        <taxon>Eukaryota</taxon>
        <taxon>Viridiplantae</taxon>
        <taxon>Streptophyta</taxon>
        <taxon>Embryophyta</taxon>
        <taxon>Tracheophyta</taxon>
        <taxon>Spermatophyta</taxon>
        <taxon>Magnoliopsida</taxon>
        <taxon>Liliopsida</taxon>
        <taxon>Zingiberales</taxon>
        <taxon>Musaceae</taxon>
        <taxon>Musa</taxon>
    </lineage>
</organism>
<feature type="domain" description="Plastocyanin-like" evidence="17">
    <location>
        <begin position="41"/>
        <end position="153"/>
    </location>
</feature>
<feature type="compositionally biased region" description="Basic residues" evidence="14">
    <location>
        <begin position="641"/>
        <end position="656"/>
    </location>
</feature>
<comment type="cofactor">
    <cofactor evidence="13">
        <name>Cu cation</name>
        <dbReference type="ChEBI" id="CHEBI:23378"/>
    </cofactor>
    <text evidence="13">Binds 4 Cu cations per monomer.</text>
</comment>
<evidence type="ECO:0000256" key="12">
    <source>
        <dbReference type="ARBA" id="ARBA00023185"/>
    </source>
</evidence>
<comment type="function">
    <text evidence="2 13">Lignin degradation and detoxification of lignin-derived products.</text>
</comment>
<dbReference type="InterPro" id="IPR034289">
    <property type="entry name" value="CuRO_3_LCC"/>
</dbReference>
<dbReference type="CDD" id="cd13897">
    <property type="entry name" value="CuRO_3_LCC_plant"/>
    <property type="match status" value="1"/>
</dbReference>